<name>A0A2J6S9I2_HYAVF</name>
<proteinExistence type="predicted"/>
<evidence type="ECO:0000256" key="1">
    <source>
        <dbReference type="SAM" id="MobiDB-lite"/>
    </source>
</evidence>
<organism evidence="2 3">
    <name type="scientific">Hyaloscypha variabilis (strain UAMH 11265 / GT02V1 / F)</name>
    <name type="common">Meliniomyces variabilis</name>
    <dbReference type="NCBI Taxonomy" id="1149755"/>
    <lineage>
        <taxon>Eukaryota</taxon>
        <taxon>Fungi</taxon>
        <taxon>Dikarya</taxon>
        <taxon>Ascomycota</taxon>
        <taxon>Pezizomycotina</taxon>
        <taxon>Leotiomycetes</taxon>
        <taxon>Helotiales</taxon>
        <taxon>Hyaloscyphaceae</taxon>
        <taxon>Hyaloscypha</taxon>
        <taxon>Hyaloscypha variabilis</taxon>
    </lineage>
</organism>
<dbReference type="AlphaFoldDB" id="A0A2J6S9I2"/>
<dbReference type="OrthoDB" id="3552792at2759"/>
<protein>
    <submittedName>
        <fullName evidence="2">Uncharacterized protein</fullName>
    </submittedName>
</protein>
<evidence type="ECO:0000313" key="3">
    <source>
        <dbReference type="Proteomes" id="UP000235786"/>
    </source>
</evidence>
<feature type="compositionally biased region" description="Basic and acidic residues" evidence="1">
    <location>
        <begin position="85"/>
        <end position="96"/>
    </location>
</feature>
<dbReference type="Proteomes" id="UP000235786">
    <property type="component" value="Unassembled WGS sequence"/>
</dbReference>
<feature type="region of interest" description="Disordered" evidence="1">
    <location>
        <begin position="65"/>
        <end position="104"/>
    </location>
</feature>
<feature type="region of interest" description="Disordered" evidence="1">
    <location>
        <begin position="1"/>
        <end position="35"/>
    </location>
</feature>
<sequence length="104" mass="11459">MPNGFSRALANQYPNEKPPTWFHPASPKNKPAQPAKDVDTVSMASTSTLASTVGLIKDSVKSKLPFSHRENRSRKETKAAIPAVTEKEVQKTREPEQLPQYNGA</sequence>
<reference evidence="2 3" key="1">
    <citation type="submission" date="2016-04" db="EMBL/GenBank/DDBJ databases">
        <title>A degradative enzymes factory behind the ericoid mycorrhizal symbiosis.</title>
        <authorList>
            <consortium name="DOE Joint Genome Institute"/>
            <person name="Martino E."/>
            <person name="Morin E."/>
            <person name="Grelet G."/>
            <person name="Kuo A."/>
            <person name="Kohler A."/>
            <person name="Daghino S."/>
            <person name="Barry K."/>
            <person name="Choi C."/>
            <person name="Cichocki N."/>
            <person name="Clum A."/>
            <person name="Copeland A."/>
            <person name="Hainaut M."/>
            <person name="Haridas S."/>
            <person name="Labutti K."/>
            <person name="Lindquist E."/>
            <person name="Lipzen A."/>
            <person name="Khouja H.-R."/>
            <person name="Murat C."/>
            <person name="Ohm R."/>
            <person name="Olson A."/>
            <person name="Spatafora J."/>
            <person name="Veneault-Fourrey C."/>
            <person name="Henrissat B."/>
            <person name="Grigoriev I."/>
            <person name="Martin F."/>
            <person name="Perotto S."/>
        </authorList>
    </citation>
    <scope>NUCLEOTIDE SEQUENCE [LARGE SCALE GENOMIC DNA]</scope>
    <source>
        <strain evidence="2 3">F</strain>
    </source>
</reference>
<evidence type="ECO:0000313" key="2">
    <source>
        <dbReference type="EMBL" id="PMD47420.1"/>
    </source>
</evidence>
<feature type="compositionally biased region" description="Basic and acidic residues" evidence="1">
    <location>
        <begin position="67"/>
        <end position="78"/>
    </location>
</feature>
<gene>
    <name evidence="2" type="ORF">L207DRAFT_560923</name>
</gene>
<keyword evidence="3" id="KW-1185">Reference proteome</keyword>
<dbReference type="EMBL" id="KZ613938">
    <property type="protein sequence ID" value="PMD47420.1"/>
    <property type="molecule type" value="Genomic_DNA"/>
</dbReference>
<accession>A0A2J6S9I2</accession>